<proteinExistence type="predicted"/>
<dbReference type="Pfam" id="PF06189">
    <property type="entry name" value="5-nucleotidase"/>
    <property type="match status" value="1"/>
</dbReference>
<dbReference type="GO" id="GO:0008253">
    <property type="term" value="F:5'-nucleotidase activity"/>
    <property type="evidence" value="ECO:0007669"/>
    <property type="project" value="UniProtKB-EC"/>
</dbReference>
<dbReference type="PANTHER" id="PTHR31367:SF5">
    <property type="entry name" value="CYTOSOLIC 5'-NUCLEOTIDASE 1A"/>
    <property type="match status" value="1"/>
</dbReference>
<dbReference type="EMBL" id="CACVAS010000117">
    <property type="protein sequence ID" value="CAA6822709.1"/>
    <property type="molecule type" value="Genomic_DNA"/>
</dbReference>
<dbReference type="GO" id="GO:0005737">
    <property type="term" value="C:cytoplasm"/>
    <property type="evidence" value="ECO:0007669"/>
    <property type="project" value="InterPro"/>
</dbReference>
<reference evidence="1" key="1">
    <citation type="submission" date="2020-01" db="EMBL/GenBank/DDBJ databases">
        <authorList>
            <person name="Meier V. D."/>
            <person name="Meier V D."/>
        </authorList>
    </citation>
    <scope>NUCLEOTIDE SEQUENCE</scope>
    <source>
        <strain evidence="1">HLG_WM_MAG_01</strain>
    </source>
</reference>
<protein>
    <submittedName>
        <fullName evidence="1">5'-nucleotidase (EC)</fullName>
        <ecNumber evidence="1">3.1.3.5</ecNumber>
    </submittedName>
</protein>
<gene>
    <name evidence="1" type="ORF">HELGO_WM821</name>
</gene>
<accession>A0A6S6U7N4</accession>
<name>A0A6S6U7N4_9BACT</name>
<organism evidence="1">
    <name type="scientific">uncultured Sulfurovum sp</name>
    <dbReference type="NCBI Taxonomy" id="269237"/>
    <lineage>
        <taxon>Bacteria</taxon>
        <taxon>Pseudomonadati</taxon>
        <taxon>Campylobacterota</taxon>
        <taxon>Epsilonproteobacteria</taxon>
        <taxon>Campylobacterales</taxon>
        <taxon>Sulfurovaceae</taxon>
        <taxon>Sulfurovum</taxon>
        <taxon>environmental samples</taxon>
    </lineage>
</organism>
<dbReference type="GO" id="GO:0000166">
    <property type="term" value="F:nucleotide binding"/>
    <property type="evidence" value="ECO:0007669"/>
    <property type="project" value="InterPro"/>
</dbReference>
<dbReference type="GO" id="GO:0000287">
    <property type="term" value="F:magnesium ion binding"/>
    <property type="evidence" value="ECO:0007669"/>
    <property type="project" value="InterPro"/>
</dbReference>
<evidence type="ECO:0000313" key="1">
    <source>
        <dbReference type="EMBL" id="CAA6822709.1"/>
    </source>
</evidence>
<sequence length="298" mass="34132">MAYNLKDKLVVAISSRALFDLEDENKMFEKKGLKKYYKYQIKHEEKALKPGAAFHFVKNILRINKNFDDKLIEVIILSRNNAATGLRISKSIDIYGLNIERAGWTAGTPISNYLKSFDVDLFLSAHEEDVQEAINEGIAAARIIPKKYKKKSKRKDVHIAFDGDAVLFSDESEKIYQKHGLDAFLKHEKKNAKNPLPKGPFAKLLKVISLIQQKFPLEKAPIKTSLITARDFSTFERVIRTFNAWNVRVDEAFFLGGVEKKRVVKSFKADIFFDDQDVHLNKTSKKTPSAKVPIKRKK</sequence>
<dbReference type="PANTHER" id="PTHR31367">
    <property type="entry name" value="CYTOSOLIC 5'-NUCLEOTIDASE 1 FAMILY MEMBER"/>
    <property type="match status" value="1"/>
</dbReference>
<dbReference type="InterPro" id="IPR010394">
    <property type="entry name" value="5-nucleotidase"/>
</dbReference>
<dbReference type="AlphaFoldDB" id="A0A6S6U7N4"/>
<keyword evidence="1" id="KW-0378">Hydrolase</keyword>
<dbReference type="GO" id="GO:0009117">
    <property type="term" value="P:nucleotide metabolic process"/>
    <property type="evidence" value="ECO:0007669"/>
    <property type="project" value="InterPro"/>
</dbReference>
<dbReference type="EC" id="3.1.3.5" evidence="1"/>